<evidence type="ECO:0000256" key="5">
    <source>
        <dbReference type="ARBA" id="ARBA00022691"/>
    </source>
</evidence>
<dbReference type="Gene3D" id="3.40.50.150">
    <property type="entry name" value="Vaccinia Virus protein VP39"/>
    <property type="match status" value="2"/>
</dbReference>
<evidence type="ECO:0000256" key="2">
    <source>
        <dbReference type="ARBA" id="ARBA00005189"/>
    </source>
</evidence>
<keyword evidence="5" id="KW-0949">S-adenosyl-L-methionine</keyword>
<sequence>MIKVIPPKTVKQYDRWDRVHYRSALECVPSPVVFDSIPSAKQTLWHMYRRPNLLLVFLDDHIERVRQELKELGYKDGDFLKVEDVCKFDQMHYYGTQAIDEAIKELRISSSHHVLDVGSGLGGPARYLAHKTNCAVTALELQEDLHNEAGNLTERCNLQHKLTHIAGDFLHLDLEDFYQQSGVTLTEEDKQSYERDLYMKNLPEKDAYFKQLEEAGFMDIQFQDLTGEFLSFVSKRQHEFVENKERHLRVIGQDAYDGLLDFYTTVKRLFNDGLCGGCRVIATKQIS</sequence>
<comment type="pathway">
    <text evidence="2">Lipid metabolism.</text>
</comment>
<reference evidence="10" key="1">
    <citation type="journal article" date="2023" name="G3 (Bethesda)">
        <title>Whole genome assembly and annotation of the endangered Caribbean coral Acropora cervicornis.</title>
        <authorList>
            <person name="Selwyn J.D."/>
            <person name="Vollmer S.V."/>
        </authorList>
    </citation>
    <scope>NUCLEOTIDE SEQUENCE</scope>
    <source>
        <strain evidence="10">K2</strain>
    </source>
</reference>
<proteinExistence type="predicted"/>
<protein>
    <recommendedName>
        <fullName evidence="7">phosphoethanolamine N-methyltransferase</fullName>
        <ecNumber evidence="7">2.1.1.103</ecNumber>
    </recommendedName>
</protein>
<dbReference type="PANTHER" id="PTHR44307:SF2">
    <property type="entry name" value="PHOSPHOETHANOLAMINE METHYLTRANSFERASE ISOFORM X1"/>
    <property type="match status" value="1"/>
</dbReference>
<evidence type="ECO:0000313" key="11">
    <source>
        <dbReference type="Proteomes" id="UP001249851"/>
    </source>
</evidence>
<comment type="pathway">
    <text evidence="1">Phospholipid metabolism; phosphatidylcholine biosynthesis.</text>
</comment>
<dbReference type="AlphaFoldDB" id="A0AAD9VD49"/>
<accession>A0AAD9VD49</accession>
<comment type="catalytic activity">
    <reaction evidence="9">
        <text>N-methylethanolamine phosphate + S-adenosyl-L-methionine = N,N-dimethylethanolamine phosphate + S-adenosyl-L-homocysteine + H(+)</text>
        <dbReference type="Rhea" id="RHEA:25321"/>
        <dbReference type="ChEBI" id="CHEBI:15378"/>
        <dbReference type="ChEBI" id="CHEBI:57781"/>
        <dbReference type="ChEBI" id="CHEBI:57856"/>
        <dbReference type="ChEBI" id="CHEBI:58641"/>
        <dbReference type="ChEBI" id="CHEBI:59789"/>
        <dbReference type="EC" id="2.1.1.103"/>
    </reaction>
    <physiologicalReaction direction="left-to-right" evidence="9">
        <dbReference type="Rhea" id="RHEA:25322"/>
    </physiologicalReaction>
</comment>
<keyword evidence="11" id="KW-1185">Reference proteome</keyword>
<keyword evidence="3" id="KW-0489">Methyltransferase</keyword>
<comment type="caution">
    <text evidence="10">The sequence shown here is derived from an EMBL/GenBank/DDBJ whole genome shotgun (WGS) entry which is preliminary data.</text>
</comment>
<evidence type="ECO:0000256" key="6">
    <source>
        <dbReference type="ARBA" id="ARBA00022884"/>
    </source>
</evidence>
<evidence type="ECO:0000313" key="10">
    <source>
        <dbReference type="EMBL" id="KAK2569959.1"/>
    </source>
</evidence>
<dbReference type="EMBL" id="JARQWQ010000009">
    <property type="protein sequence ID" value="KAK2569959.1"/>
    <property type="molecule type" value="Genomic_DNA"/>
</dbReference>
<evidence type="ECO:0000256" key="8">
    <source>
        <dbReference type="ARBA" id="ARBA00047619"/>
    </source>
</evidence>
<evidence type="ECO:0000256" key="9">
    <source>
        <dbReference type="ARBA" id="ARBA00047841"/>
    </source>
</evidence>
<dbReference type="GO" id="GO:0003723">
    <property type="term" value="F:RNA binding"/>
    <property type="evidence" value="ECO:0007669"/>
    <property type="project" value="UniProtKB-KW"/>
</dbReference>
<dbReference type="InterPro" id="IPR029063">
    <property type="entry name" value="SAM-dependent_MTases_sf"/>
</dbReference>
<dbReference type="Pfam" id="PF00398">
    <property type="entry name" value="RrnaAD"/>
    <property type="match status" value="1"/>
</dbReference>
<reference evidence="10" key="2">
    <citation type="journal article" date="2023" name="Science">
        <title>Genomic signatures of disease resistance in endangered staghorn corals.</title>
        <authorList>
            <person name="Vollmer S.V."/>
            <person name="Selwyn J.D."/>
            <person name="Despard B.A."/>
            <person name="Roesel C.L."/>
        </authorList>
    </citation>
    <scope>NUCLEOTIDE SEQUENCE</scope>
    <source>
        <strain evidence="10">K2</strain>
    </source>
</reference>
<evidence type="ECO:0000256" key="1">
    <source>
        <dbReference type="ARBA" id="ARBA00004969"/>
    </source>
</evidence>
<dbReference type="CDD" id="cd02440">
    <property type="entry name" value="AdoMet_MTases"/>
    <property type="match status" value="1"/>
</dbReference>
<evidence type="ECO:0000256" key="3">
    <source>
        <dbReference type="ARBA" id="ARBA00022603"/>
    </source>
</evidence>
<organism evidence="10 11">
    <name type="scientific">Acropora cervicornis</name>
    <name type="common">Staghorn coral</name>
    <dbReference type="NCBI Taxonomy" id="6130"/>
    <lineage>
        <taxon>Eukaryota</taxon>
        <taxon>Metazoa</taxon>
        <taxon>Cnidaria</taxon>
        <taxon>Anthozoa</taxon>
        <taxon>Hexacorallia</taxon>
        <taxon>Scleractinia</taxon>
        <taxon>Astrocoeniina</taxon>
        <taxon>Acroporidae</taxon>
        <taxon>Acropora</taxon>
    </lineage>
</organism>
<dbReference type="GO" id="GO:0000234">
    <property type="term" value="F:phosphoethanolamine N-methyltransferase activity"/>
    <property type="evidence" value="ECO:0007669"/>
    <property type="project" value="UniProtKB-EC"/>
</dbReference>
<gene>
    <name evidence="10" type="ORF">P5673_005820</name>
</gene>
<keyword evidence="4" id="KW-0808">Transferase</keyword>
<dbReference type="Proteomes" id="UP001249851">
    <property type="component" value="Unassembled WGS sequence"/>
</dbReference>
<dbReference type="PANTHER" id="PTHR44307">
    <property type="entry name" value="PHOSPHOETHANOLAMINE METHYLTRANSFERASE"/>
    <property type="match status" value="1"/>
</dbReference>
<dbReference type="InterPro" id="IPR001737">
    <property type="entry name" value="KsgA/Erm"/>
</dbReference>
<dbReference type="EC" id="2.1.1.103" evidence="7"/>
<evidence type="ECO:0000256" key="4">
    <source>
        <dbReference type="ARBA" id="ARBA00022679"/>
    </source>
</evidence>
<dbReference type="SUPFAM" id="SSF53335">
    <property type="entry name" value="S-adenosyl-L-methionine-dependent methyltransferases"/>
    <property type="match status" value="1"/>
</dbReference>
<evidence type="ECO:0000256" key="7">
    <source>
        <dbReference type="ARBA" id="ARBA00035674"/>
    </source>
</evidence>
<comment type="catalytic activity">
    <reaction evidence="8">
        <text>N,N-dimethylethanolamine phosphate + S-adenosyl-L-methionine = phosphocholine + S-adenosyl-L-homocysteine + H(+)</text>
        <dbReference type="Rhea" id="RHEA:25325"/>
        <dbReference type="ChEBI" id="CHEBI:15378"/>
        <dbReference type="ChEBI" id="CHEBI:57856"/>
        <dbReference type="ChEBI" id="CHEBI:58641"/>
        <dbReference type="ChEBI" id="CHEBI:59789"/>
        <dbReference type="ChEBI" id="CHEBI:295975"/>
        <dbReference type="EC" id="2.1.1.103"/>
    </reaction>
    <physiologicalReaction direction="left-to-right" evidence="8">
        <dbReference type="Rhea" id="RHEA:25326"/>
    </physiologicalReaction>
</comment>
<keyword evidence="6" id="KW-0694">RNA-binding</keyword>
<name>A0AAD9VD49_ACRCE</name>
<dbReference type="GO" id="GO:0032259">
    <property type="term" value="P:methylation"/>
    <property type="evidence" value="ECO:0007669"/>
    <property type="project" value="UniProtKB-KW"/>
</dbReference>